<dbReference type="RefSeq" id="XP_001485348.2">
    <property type="nucleotide sequence ID" value="XM_001485298.1"/>
</dbReference>
<gene>
    <name evidence="1" type="ORF">PGUG_03077</name>
</gene>
<dbReference type="KEGG" id="pgu:PGUG_03077"/>
<name>A5DIH6_PICGU</name>
<dbReference type="OrthoDB" id="5532093at2759"/>
<dbReference type="VEuPathDB" id="FungiDB:PGUG_03077"/>
<dbReference type="HOGENOM" id="CLU_1120496_0_0_1"/>
<evidence type="ECO:0000313" key="2">
    <source>
        <dbReference type="Proteomes" id="UP000001997"/>
    </source>
</evidence>
<organism evidence="1 2">
    <name type="scientific">Meyerozyma guilliermondii (strain ATCC 6260 / CBS 566 / DSM 6381 / JCM 1539 / NBRC 10279 / NRRL Y-324)</name>
    <name type="common">Yeast</name>
    <name type="synonym">Candida guilliermondii</name>
    <dbReference type="NCBI Taxonomy" id="294746"/>
    <lineage>
        <taxon>Eukaryota</taxon>
        <taxon>Fungi</taxon>
        <taxon>Dikarya</taxon>
        <taxon>Ascomycota</taxon>
        <taxon>Saccharomycotina</taxon>
        <taxon>Pichiomycetes</taxon>
        <taxon>Debaryomycetaceae</taxon>
        <taxon>Meyerozyma</taxon>
    </lineage>
</organism>
<dbReference type="GeneID" id="5126561"/>
<dbReference type="InParanoid" id="A5DIH6"/>
<reference evidence="1 2" key="1">
    <citation type="journal article" date="2009" name="Nature">
        <title>Evolution of pathogenicity and sexual reproduction in eight Candida genomes.</title>
        <authorList>
            <person name="Butler G."/>
            <person name="Rasmussen M.D."/>
            <person name="Lin M.F."/>
            <person name="Santos M.A."/>
            <person name="Sakthikumar S."/>
            <person name="Munro C.A."/>
            <person name="Rheinbay E."/>
            <person name="Grabherr M."/>
            <person name="Forche A."/>
            <person name="Reedy J.L."/>
            <person name="Agrafioti I."/>
            <person name="Arnaud M.B."/>
            <person name="Bates S."/>
            <person name="Brown A.J."/>
            <person name="Brunke S."/>
            <person name="Costanzo M.C."/>
            <person name="Fitzpatrick D.A."/>
            <person name="de Groot P.W."/>
            <person name="Harris D."/>
            <person name="Hoyer L.L."/>
            <person name="Hube B."/>
            <person name="Klis F.M."/>
            <person name="Kodira C."/>
            <person name="Lennard N."/>
            <person name="Logue M.E."/>
            <person name="Martin R."/>
            <person name="Neiman A.M."/>
            <person name="Nikolaou E."/>
            <person name="Quail M.A."/>
            <person name="Quinn J."/>
            <person name="Santos M.C."/>
            <person name="Schmitzberger F.F."/>
            <person name="Sherlock G."/>
            <person name="Shah P."/>
            <person name="Silverstein K.A."/>
            <person name="Skrzypek M.S."/>
            <person name="Soll D."/>
            <person name="Staggs R."/>
            <person name="Stansfield I."/>
            <person name="Stumpf M.P."/>
            <person name="Sudbery P.E."/>
            <person name="Srikantha T."/>
            <person name="Zeng Q."/>
            <person name="Berman J."/>
            <person name="Berriman M."/>
            <person name="Heitman J."/>
            <person name="Gow N.A."/>
            <person name="Lorenz M.C."/>
            <person name="Birren B.W."/>
            <person name="Kellis M."/>
            <person name="Cuomo C.A."/>
        </authorList>
    </citation>
    <scope>NUCLEOTIDE SEQUENCE [LARGE SCALE GENOMIC DNA]</scope>
    <source>
        <strain evidence="2">ATCC 6260 / CBS 566 / DSM 6381 / JCM 1539 / NBRC 10279 / NRRL Y-324</strain>
    </source>
</reference>
<dbReference type="Proteomes" id="UP000001997">
    <property type="component" value="Unassembled WGS sequence"/>
</dbReference>
<accession>A5DIH6</accession>
<protein>
    <submittedName>
        <fullName evidence="1">Uncharacterized protein</fullName>
    </submittedName>
</protein>
<dbReference type="AlphaFoldDB" id="A5DIH6"/>
<evidence type="ECO:0000313" key="1">
    <source>
        <dbReference type="EMBL" id="EDK38979.2"/>
    </source>
</evidence>
<sequence length="248" mass="28222">MSTSSTSSSDNLEQLLYRIRTDSSFQVASLSIRQVQLLETMVGNYLCGVLSRHSNGSISICCNSVTCEKHSYRQKLKVHRRLPLEIIHLQLRDTFDANILKSLQRYVKLRDMSLSSNATVCYPLSSEVLDIHEEGVQLLRHCLPSQTSQSRANVPLGESDLNAASFAKSDLSDEYGLLLNIRRSGAKRSVRPIKKDYAHKLSRSAGETPAEVVSYLNLKLQPYYANDFLRRRELEQRFGFQNTMNRFN</sequence>
<proteinExistence type="predicted"/>
<keyword evidence="2" id="KW-1185">Reference proteome</keyword>
<dbReference type="EMBL" id="CH408157">
    <property type="protein sequence ID" value="EDK38979.2"/>
    <property type="molecule type" value="Genomic_DNA"/>
</dbReference>